<evidence type="ECO:0000313" key="5">
    <source>
        <dbReference type="EMBL" id="TDO46155.1"/>
    </source>
</evidence>
<dbReference type="InterPro" id="IPR011991">
    <property type="entry name" value="ArsR-like_HTH"/>
</dbReference>
<dbReference type="AlphaFoldDB" id="A0A4R6KCJ5"/>
<dbReference type="PANTHER" id="PTHR33154:SF33">
    <property type="entry name" value="TRANSCRIPTIONAL REPRESSOR SDPR"/>
    <property type="match status" value="1"/>
</dbReference>
<dbReference type="EMBL" id="SNWQ01000011">
    <property type="protein sequence ID" value="TDO46155.1"/>
    <property type="molecule type" value="Genomic_DNA"/>
</dbReference>
<gene>
    <name evidence="5" type="ORF">EV643_1117</name>
</gene>
<dbReference type="PANTHER" id="PTHR33154">
    <property type="entry name" value="TRANSCRIPTIONAL REGULATOR, ARSR FAMILY"/>
    <property type="match status" value="1"/>
</dbReference>
<dbReference type="SUPFAM" id="SSF46785">
    <property type="entry name" value="Winged helix' DNA-binding domain"/>
    <property type="match status" value="1"/>
</dbReference>
<dbReference type="InterPro" id="IPR036388">
    <property type="entry name" value="WH-like_DNA-bd_sf"/>
</dbReference>
<evidence type="ECO:0000256" key="3">
    <source>
        <dbReference type="ARBA" id="ARBA00023163"/>
    </source>
</evidence>
<dbReference type="InterPro" id="IPR051081">
    <property type="entry name" value="HTH_MetalResp_TranReg"/>
</dbReference>
<accession>A0A4R6KCJ5</accession>
<protein>
    <submittedName>
        <fullName evidence="5">DNA-binding transcriptional ArsR family regulator</fullName>
    </submittedName>
</protein>
<name>A0A4R6KCJ5_9ACTN</name>
<keyword evidence="6" id="KW-1185">Reference proteome</keyword>
<dbReference type="InterPro" id="IPR001845">
    <property type="entry name" value="HTH_ArsR_DNA-bd_dom"/>
</dbReference>
<comment type="caution">
    <text evidence="5">The sequence shown here is derived from an EMBL/GenBank/DDBJ whole genome shotgun (WGS) entry which is preliminary data.</text>
</comment>
<dbReference type="CDD" id="cd00090">
    <property type="entry name" value="HTH_ARSR"/>
    <property type="match status" value="1"/>
</dbReference>
<evidence type="ECO:0000256" key="1">
    <source>
        <dbReference type="ARBA" id="ARBA00023015"/>
    </source>
</evidence>
<dbReference type="SMART" id="SM00418">
    <property type="entry name" value="HTH_ARSR"/>
    <property type="match status" value="1"/>
</dbReference>
<sequence length="101" mass="11732">MDTVQVIADPRRREILRLVWDAERPASEIADHFDITFGAVSQHLGVLRRAGLVAVRRDGTRRFYRADRAALRPYTSMLRQLWAEQLDRLAELAEAEEQESR</sequence>
<dbReference type="Pfam" id="PF01022">
    <property type="entry name" value="HTH_5"/>
    <property type="match status" value="1"/>
</dbReference>
<dbReference type="RefSeq" id="WP_133802051.1">
    <property type="nucleotide sequence ID" value="NZ_SNWQ01000011.1"/>
</dbReference>
<dbReference type="GO" id="GO:0003677">
    <property type="term" value="F:DNA binding"/>
    <property type="evidence" value="ECO:0007669"/>
    <property type="project" value="UniProtKB-KW"/>
</dbReference>
<organism evidence="5 6">
    <name type="scientific">Kribbella caucasensis</name>
    <dbReference type="NCBI Taxonomy" id="2512215"/>
    <lineage>
        <taxon>Bacteria</taxon>
        <taxon>Bacillati</taxon>
        <taxon>Actinomycetota</taxon>
        <taxon>Actinomycetes</taxon>
        <taxon>Propionibacteriales</taxon>
        <taxon>Kribbellaceae</taxon>
        <taxon>Kribbella</taxon>
    </lineage>
</organism>
<proteinExistence type="predicted"/>
<evidence type="ECO:0000313" key="6">
    <source>
        <dbReference type="Proteomes" id="UP000295388"/>
    </source>
</evidence>
<reference evidence="5 6" key="1">
    <citation type="submission" date="2019-03" db="EMBL/GenBank/DDBJ databases">
        <title>Genomic Encyclopedia of Type Strains, Phase III (KMG-III): the genomes of soil and plant-associated and newly described type strains.</title>
        <authorList>
            <person name="Whitman W."/>
        </authorList>
    </citation>
    <scope>NUCLEOTIDE SEQUENCE [LARGE SCALE GENOMIC DNA]</scope>
    <source>
        <strain evidence="5 6">VKM Ac-2527</strain>
    </source>
</reference>
<dbReference type="PRINTS" id="PR00778">
    <property type="entry name" value="HTHARSR"/>
</dbReference>
<evidence type="ECO:0000259" key="4">
    <source>
        <dbReference type="PROSITE" id="PS50987"/>
    </source>
</evidence>
<keyword evidence="1" id="KW-0805">Transcription regulation</keyword>
<dbReference type="Gene3D" id="1.10.10.10">
    <property type="entry name" value="Winged helix-like DNA-binding domain superfamily/Winged helix DNA-binding domain"/>
    <property type="match status" value="1"/>
</dbReference>
<dbReference type="PROSITE" id="PS50987">
    <property type="entry name" value="HTH_ARSR_2"/>
    <property type="match status" value="1"/>
</dbReference>
<dbReference type="InterPro" id="IPR036390">
    <property type="entry name" value="WH_DNA-bd_sf"/>
</dbReference>
<evidence type="ECO:0000256" key="2">
    <source>
        <dbReference type="ARBA" id="ARBA00023125"/>
    </source>
</evidence>
<keyword evidence="3" id="KW-0804">Transcription</keyword>
<dbReference type="NCBIfam" id="NF033788">
    <property type="entry name" value="HTH_metalloreg"/>
    <property type="match status" value="1"/>
</dbReference>
<dbReference type="GO" id="GO:0003700">
    <property type="term" value="F:DNA-binding transcription factor activity"/>
    <property type="evidence" value="ECO:0007669"/>
    <property type="project" value="InterPro"/>
</dbReference>
<dbReference type="Proteomes" id="UP000295388">
    <property type="component" value="Unassembled WGS sequence"/>
</dbReference>
<feature type="domain" description="HTH arsR-type" evidence="4">
    <location>
        <begin position="1"/>
        <end position="93"/>
    </location>
</feature>
<dbReference type="OrthoDB" id="9806976at2"/>
<keyword evidence="2 5" id="KW-0238">DNA-binding</keyword>